<dbReference type="CDD" id="cd04301">
    <property type="entry name" value="NAT_SF"/>
    <property type="match status" value="1"/>
</dbReference>
<dbReference type="InterPro" id="IPR016181">
    <property type="entry name" value="Acyl_CoA_acyltransferase"/>
</dbReference>
<dbReference type="EMBL" id="VFMN01000001">
    <property type="protein sequence ID" value="TQJ08490.1"/>
    <property type="molecule type" value="Genomic_DNA"/>
</dbReference>
<dbReference type="InterPro" id="IPR031165">
    <property type="entry name" value="GNAT_YJDJ"/>
</dbReference>
<evidence type="ECO:0000313" key="3">
    <source>
        <dbReference type="Proteomes" id="UP000317893"/>
    </source>
</evidence>
<dbReference type="PROSITE" id="PS51729">
    <property type="entry name" value="GNAT_YJDJ"/>
    <property type="match status" value="1"/>
</dbReference>
<dbReference type="Proteomes" id="UP000317893">
    <property type="component" value="Unassembled WGS sequence"/>
</dbReference>
<evidence type="ECO:0000313" key="2">
    <source>
        <dbReference type="EMBL" id="TQJ08490.1"/>
    </source>
</evidence>
<dbReference type="SUPFAM" id="SSF55729">
    <property type="entry name" value="Acyl-CoA N-acyltransferases (Nat)"/>
    <property type="match status" value="1"/>
</dbReference>
<dbReference type="Gene3D" id="3.40.630.30">
    <property type="match status" value="1"/>
</dbReference>
<accession>A0A542DZH1</accession>
<name>A0A542DZH1_9MICO</name>
<keyword evidence="3" id="KW-1185">Reference proteome</keyword>
<protein>
    <recommendedName>
        <fullName evidence="1">N-acetyltransferase domain-containing protein</fullName>
    </recommendedName>
</protein>
<comment type="caution">
    <text evidence="2">The sequence shown here is derived from an EMBL/GenBank/DDBJ whole genome shotgun (WGS) entry which is preliminary data.</text>
</comment>
<dbReference type="OrthoDB" id="5405911at2"/>
<dbReference type="PANTHER" id="PTHR31435:SF10">
    <property type="entry name" value="BSR4717 PROTEIN"/>
    <property type="match status" value="1"/>
</dbReference>
<evidence type="ECO:0000259" key="1">
    <source>
        <dbReference type="PROSITE" id="PS51729"/>
    </source>
</evidence>
<dbReference type="AlphaFoldDB" id="A0A542DZH1"/>
<sequence length="94" mass="10038">MADVTVQDDPAQSRYDALLGGGLAGFAAYRLQPDAVVFTHTEVDPAFEGQGIGGALARGALDDVRARGLAVVPLCPFIRAWIERHPDYADLVRS</sequence>
<dbReference type="PANTHER" id="PTHR31435">
    <property type="entry name" value="PROTEIN NATD1"/>
    <property type="match status" value="1"/>
</dbReference>
<feature type="domain" description="N-acetyltransferase" evidence="1">
    <location>
        <begin position="7"/>
        <end position="93"/>
    </location>
</feature>
<proteinExistence type="predicted"/>
<reference evidence="2 3" key="1">
    <citation type="submission" date="2019-06" db="EMBL/GenBank/DDBJ databases">
        <title>Sequencing the genomes of 1000 actinobacteria strains.</title>
        <authorList>
            <person name="Klenk H.-P."/>
        </authorList>
    </citation>
    <scope>NUCLEOTIDE SEQUENCE [LARGE SCALE GENOMIC DNA]</scope>
    <source>
        <strain evidence="2 3">DSM 18607</strain>
    </source>
</reference>
<gene>
    <name evidence="2" type="ORF">FB458_1580</name>
</gene>
<dbReference type="Pfam" id="PF14542">
    <property type="entry name" value="Acetyltransf_CG"/>
    <property type="match status" value="1"/>
</dbReference>
<organism evidence="2 3">
    <name type="scientific">Lapillicoccus jejuensis</name>
    <dbReference type="NCBI Taxonomy" id="402171"/>
    <lineage>
        <taxon>Bacteria</taxon>
        <taxon>Bacillati</taxon>
        <taxon>Actinomycetota</taxon>
        <taxon>Actinomycetes</taxon>
        <taxon>Micrococcales</taxon>
        <taxon>Intrasporangiaceae</taxon>
        <taxon>Lapillicoccus</taxon>
    </lineage>
</organism>
<dbReference type="InterPro" id="IPR045057">
    <property type="entry name" value="Gcn5-rel_NAT"/>
</dbReference>